<dbReference type="PROSITE" id="PS00092">
    <property type="entry name" value="N6_MTASE"/>
    <property type="match status" value="1"/>
</dbReference>
<name>A0A0R1P8Z5_9LACO</name>
<dbReference type="GO" id="GO:0009007">
    <property type="term" value="F:site-specific DNA-methyltransferase (adenine-specific) activity"/>
    <property type="evidence" value="ECO:0007669"/>
    <property type="project" value="TreeGrafter"/>
</dbReference>
<dbReference type="GO" id="GO:0009307">
    <property type="term" value="P:DNA restriction-modification system"/>
    <property type="evidence" value="ECO:0007669"/>
    <property type="project" value="UniProtKB-KW"/>
</dbReference>
<dbReference type="InterPro" id="IPR029063">
    <property type="entry name" value="SAM-dependent_MTases_sf"/>
</dbReference>
<sequence>MKSKRNKTIDFDLAHAPKEVLDKIIHPENQHLLDPKAIRDHIVNGDSFQILGQLPPASIDLALIDPPYNLDKHYDGLNFKQMDDQQYQQYTARWVKAVLPLLKSTASVYVFADWQTSIALAPLLSQYFTIQNRITWQREKGRGAKANWKNSMEDIWFLTKDPHHYTFNIEDVKQRRRVIAPYRQNGHAKDWQETKRGRFRDTLPSNFWDDISIPYWSMAENTGHPTQKPEKLMAKVILASSNPGDLILDPFAGAGSSLVTAKKLGRHFIGIEQSLLYCAWGQYRLNMANHDSRIQGYTDGVFWERNTMAQQKRIINNKKKSAK</sequence>
<dbReference type="GO" id="GO:0008170">
    <property type="term" value="F:N-methyltransferase activity"/>
    <property type="evidence" value="ECO:0007669"/>
    <property type="project" value="InterPro"/>
</dbReference>
<evidence type="ECO:0000259" key="6">
    <source>
        <dbReference type="Pfam" id="PF01555"/>
    </source>
</evidence>
<keyword evidence="4" id="KW-0680">Restriction system</keyword>
<evidence type="ECO:0000256" key="1">
    <source>
        <dbReference type="ARBA" id="ARBA00006594"/>
    </source>
</evidence>
<dbReference type="PATRIC" id="fig|1423746.3.peg.1524"/>
<dbReference type="EMBL" id="AZER01000003">
    <property type="protein sequence ID" value="KRL28713.1"/>
    <property type="molecule type" value="Genomic_DNA"/>
</dbReference>
<dbReference type="Gene3D" id="3.40.50.150">
    <property type="entry name" value="Vaccinia Virus protein VP39"/>
    <property type="match status" value="1"/>
</dbReference>
<keyword evidence="2 7" id="KW-0489">Methyltransferase</keyword>
<keyword evidence="8" id="KW-1185">Reference proteome</keyword>
<dbReference type="AlphaFoldDB" id="A0A0R1P8Z5"/>
<evidence type="ECO:0000256" key="3">
    <source>
        <dbReference type="ARBA" id="ARBA00022679"/>
    </source>
</evidence>
<organism evidence="7 8">
    <name type="scientific">Limosilactobacillus frumenti DSM 13145</name>
    <dbReference type="NCBI Taxonomy" id="1423746"/>
    <lineage>
        <taxon>Bacteria</taxon>
        <taxon>Bacillati</taxon>
        <taxon>Bacillota</taxon>
        <taxon>Bacilli</taxon>
        <taxon>Lactobacillales</taxon>
        <taxon>Lactobacillaceae</taxon>
        <taxon>Limosilactobacillus</taxon>
    </lineage>
</organism>
<accession>A0A0R1P8Z5</accession>
<proteinExistence type="inferred from homology"/>
<dbReference type="RefSeq" id="WP_057747670.1">
    <property type="nucleotide sequence ID" value="NZ_AZER01000003.1"/>
</dbReference>
<dbReference type="InterPro" id="IPR001091">
    <property type="entry name" value="RM_Methyltransferase"/>
</dbReference>
<feature type="domain" description="DNA methylase N-4/N-6" evidence="6">
    <location>
        <begin position="59"/>
        <end position="278"/>
    </location>
</feature>
<dbReference type="SUPFAM" id="SSF53335">
    <property type="entry name" value="S-adenosyl-L-methionine-dependent methyltransferases"/>
    <property type="match status" value="1"/>
</dbReference>
<dbReference type="Pfam" id="PF01555">
    <property type="entry name" value="N6_N4_Mtase"/>
    <property type="match status" value="1"/>
</dbReference>
<keyword evidence="3 7" id="KW-0808">Transferase</keyword>
<dbReference type="Proteomes" id="UP000051445">
    <property type="component" value="Unassembled WGS sequence"/>
</dbReference>
<dbReference type="InterPro" id="IPR002941">
    <property type="entry name" value="DNA_methylase_N4/N6"/>
</dbReference>
<evidence type="ECO:0000256" key="5">
    <source>
        <dbReference type="RuleBase" id="RU362026"/>
    </source>
</evidence>
<evidence type="ECO:0000256" key="4">
    <source>
        <dbReference type="ARBA" id="ARBA00022747"/>
    </source>
</evidence>
<dbReference type="InterPro" id="IPR002052">
    <property type="entry name" value="DNA_methylase_N6_adenine_CS"/>
</dbReference>
<evidence type="ECO:0000313" key="8">
    <source>
        <dbReference type="Proteomes" id="UP000051445"/>
    </source>
</evidence>
<protein>
    <recommendedName>
        <fullName evidence="5">Methyltransferase</fullName>
        <ecNumber evidence="5">2.1.1.-</ecNumber>
    </recommendedName>
</protein>
<evidence type="ECO:0000256" key="2">
    <source>
        <dbReference type="ARBA" id="ARBA00022603"/>
    </source>
</evidence>
<dbReference type="PRINTS" id="PR00508">
    <property type="entry name" value="S21N4MTFRASE"/>
</dbReference>
<gene>
    <name evidence="7" type="ORF">FD27_GL001494</name>
</gene>
<comment type="similarity">
    <text evidence="1 5">Belongs to the N(4)/N(6)-methyltransferase family.</text>
</comment>
<dbReference type="EC" id="2.1.1.-" evidence="5"/>
<dbReference type="PANTHER" id="PTHR13370">
    <property type="entry name" value="RNA METHYLASE-RELATED"/>
    <property type="match status" value="1"/>
</dbReference>
<evidence type="ECO:0000313" key="7">
    <source>
        <dbReference type="EMBL" id="KRL28713.1"/>
    </source>
</evidence>
<dbReference type="GO" id="GO:0032259">
    <property type="term" value="P:methylation"/>
    <property type="evidence" value="ECO:0007669"/>
    <property type="project" value="UniProtKB-KW"/>
</dbReference>
<reference evidence="7 8" key="1">
    <citation type="journal article" date="2015" name="Genome Announc.">
        <title>Expanding the biotechnology potential of lactobacilli through comparative genomics of 213 strains and associated genera.</title>
        <authorList>
            <person name="Sun Z."/>
            <person name="Harris H.M."/>
            <person name="McCann A."/>
            <person name="Guo C."/>
            <person name="Argimon S."/>
            <person name="Zhang W."/>
            <person name="Yang X."/>
            <person name="Jeffery I.B."/>
            <person name="Cooney J.C."/>
            <person name="Kagawa T.F."/>
            <person name="Liu W."/>
            <person name="Song Y."/>
            <person name="Salvetti E."/>
            <person name="Wrobel A."/>
            <person name="Rasinkangas P."/>
            <person name="Parkhill J."/>
            <person name="Rea M.C."/>
            <person name="O'Sullivan O."/>
            <person name="Ritari J."/>
            <person name="Douillard F.P."/>
            <person name="Paul Ross R."/>
            <person name="Yang R."/>
            <person name="Briner A.E."/>
            <person name="Felis G.E."/>
            <person name="de Vos W.M."/>
            <person name="Barrangou R."/>
            <person name="Klaenhammer T.R."/>
            <person name="Caufield P.W."/>
            <person name="Cui Y."/>
            <person name="Zhang H."/>
            <person name="O'Toole P.W."/>
        </authorList>
    </citation>
    <scope>NUCLEOTIDE SEQUENCE [LARGE SCALE GENOMIC DNA]</scope>
    <source>
        <strain evidence="7 8">DSM 13145</strain>
    </source>
</reference>
<dbReference type="OrthoDB" id="9800801at2"/>
<comment type="caution">
    <text evidence="7">The sequence shown here is derived from an EMBL/GenBank/DDBJ whole genome shotgun (WGS) entry which is preliminary data.</text>
</comment>
<dbReference type="GO" id="GO:0005737">
    <property type="term" value="C:cytoplasm"/>
    <property type="evidence" value="ECO:0007669"/>
    <property type="project" value="TreeGrafter"/>
</dbReference>
<dbReference type="PANTHER" id="PTHR13370:SF3">
    <property type="entry name" value="TRNA (GUANINE(10)-N2)-METHYLTRANSFERASE HOMOLOG"/>
    <property type="match status" value="1"/>
</dbReference>
<dbReference type="GO" id="GO:0003677">
    <property type="term" value="F:DNA binding"/>
    <property type="evidence" value="ECO:0007669"/>
    <property type="project" value="InterPro"/>
</dbReference>
<dbReference type="STRING" id="1423746.FD27_GL001494"/>